<evidence type="ECO:0000256" key="1">
    <source>
        <dbReference type="SAM" id="MobiDB-lite"/>
    </source>
</evidence>
<organism evidence="2 3">
    <name type="scientific">Priestia megaterium</name>
    <name type="common">Bacillus megaterium</name>
    <dbReference type="NCBI Taxonomy" id="1404"/>
    <lineage>
        <taxon>Bacteria</taxon>
        <taxon>Bacillati</taxon>
        <taxon>Bacillota</taxon>
        <taxon>Bacilli</taxon>
        <taxon>Bacillales</taxon>
        <taxon>Bacillaceae</taxon>
        <taxon>Priestia</taxon>
    </lineage>
</organism>
<sequence>MNNSDYSMLGSASYNPKDLVLKMIKKTQLNSLNMRKYFKMENFEGIKERLINSIHLLEELDMSLNRDTINPTVERVSIHYQWLMQGYEEILLTIEEDTFDEDRFNQILEESDTVIDNLYEGFAGMRDDNEDEYTVKIEEKNENENEYIVRNEQDESDR</sequence>
<evidence type="ECO:0000313" key="2">
    <source>
        <dbReference type="EMBL" id="QJX80599.1"/>
    </source>
</evidence>
<feature type="region of interest" description="Disordered" evidence="1">
    <location>
        <begin position="137"/>
        <end position="158"/>
    </location>
</feature>
<name>A0A6M6E656_PRIMG</name>
<reference evidence="2 3" key="1">
    <citation type="submission" date="2019-10" db="EMBL/GenBank/DDBJ databases">
        <title>Complete genome sequences for adaption low water activity.</title>
        <authorList>
            <person name="Zhao L."/>
            <person name="Zhong J."/>
        </authorList>
    </citation>
    <scope>NUCLEOTIDE SEQUENCE [LARGE SCALE GENOMIC DNA]</scope>
    <source>
        <strain evidence="2 3">FDU301</strain>
        <plasmid evidence="3">pfdu301a</plasmid>
    </source>
</reference>
<keyword evidence="2" id="KW-0614">Plasmid</keyword>
<protein>
    <submittedName>
        <fullName evidence="2">Uncharacterized protein</fullName>
    </submittedName>
</protein>
<dbReference type="RefSeq" id="WP_171778594.1">
    <property type="nucleotide sequence ID" value="NZ_CP045273.1"/>
</dbReference>
<geneLocation type="plasmid" evidence="3">
    <name>pfdu301a</name>
</geneLocation>
<gene>
    <name evidence="2" type="ORF">FDZ14_31405</name>
</gene>
<dbReference type="Proteomes" id="UP000501076">
    <property type="component" value="Plasmid pFDU301A"/>
</dbReference>
<evidence type="ECO:0000313" key="3">
    <source>
        <dbReference type="Proteomes" id="UP000501076"/>
    </source>
</evidence>
<proteinExistence type="predicted"/>
<accession>A0A6M6E656</accession>
<dbReference type="AlphaFoldDB" id="A0A6M6E656"/>
<dbReference type="EMBL" id="CP045273">
    <property type="protein sequence ID" value="QJX80599.1"/>
    <property type="molecule type" value="Genomic_DNA"/>
</dbReference>